<evidence type="ECO:0000313" key="2">
    <source>
        <dbReference type="Proteomes" id="UP000265520"/>
    </source>
</evidence>
<feature type="non-terminal residue" evidence="1">
    <location>
        <position position="14"/>
    </location>
</feature>
<name>A0A392V246_9FABA</name>
<keyword evidence="2" id="KW-1185">Reference proteome</keyword>
<accession>A0A392V246</accession>
<reference evidence="1 2" key="1">
    <citation type="journal article" date="2018" name="Front. Plant Sci.">
        <title>Red Clover (Trifolium pratense) and Zigzag Clover (T. medium) - A Picture of Genomic Similarities and Differences.</title>
        <authorList>
            <person name="Dluhosova J."/>
            <person name="Istvanek J."/>
            <person name="Nedelnik J."/>
            <person name="Repkova J."/>
        </authorList>
    </citation>
    <scope>NUCLEOTIDE SEQUENCE [LARGE SCALE GENOMIC DNA]</scope>
    <source>
        <strain evidence="2">cv. 10/8</strain>
        <tissue evidence="1">Leaf</tissue>
    </source>
</reference>
<evidence type="ECO:0000313" key="1">
    <source>
        <dbReference type="EMBL" id="MCI81309.1"/>
    </source>
</evidence>
<dbReference type="Proteomes" id="UP000265520">
    <property type="component" value="Unassembled WGS sequence"/>
</dbReference>
<organism evidence="1 2">
    <name type="scientific">Trifolium medium</name>
    <dbReference type="NCBI Taxonomy" id="97028"/>
    <lineage>
        <taxon>Eukaryota</taxon>
        <taxon>Viridiplantae</taxon>
        <taxon>Streptophyta</taxon>
        <taxon>Embryophyta</taxon>
        <taxon>Tracheophyta</taxon>
        <taxon>Spermatophyta</taxon>
        <taxon>Magnoliopsida</taxon>
        <taxon>eudicotyledons</taxon>
        <taxon>Gunneridae</taxon>
        <taxon>Pentapetalae</taxon>
        <taxon>rosids</taxon>
        <taxon>fabids</taxon>
        <taxon>Fabales</taxon>
        <taxon>Fabaceae</taxon>
        <taxon>Papilionoideae</taxon>
        <taxon>50 kb inversion clade</taxon>
        <taxon>NPAAA clade</taxon>
        <taxon>Hologalegina</taxon>
        <taxon>IRL clade</taxon>
        <taxon>Trifolieae</taxon>
        <taxon>Trifolium</taxon>
    </lineage>
</organism>
<proteinExistence type="predicted"/>
<protein>
    <submittedName>
        <fullName evidence="1">Uncharacterized protein</fullName>
    </submittedName>
</protein>
<dbReference type="EMBL" id="LXQA011015935">
    <property type="protein sequence ID" value="MCI81309.1"/>
    <property type="molecule type" value="Genomic_DNA"/>
</dbReference>
<sequence>MAPSTVRELHRSRT</sequence>
<comment type="caution">
    <text evidence="1">The sequence shown here is derived from an EMBL/GenBank/DDBJ whole genome shotgun (WGS) entry which is preliminary data.</text>
</comment>